<dbReference type="EMBL" id="MU251363">
    <property type="protein sequence ID" value="KAG9238944.1"/>
    <property type="molecule type" value="Genomic_DNA"/>
</dbReference>
<evidence type="ECO:0000259" key="5">
    <source>
        <dbReference type="Pfam" id="PF00135"/>
    </source>
</evidence>
<dbReference type="GO" id="GO:0016787">
    <property type="term" value="F:hydrolase activity"/>
    <property type="evidence" value="ECO:0007669"/>
    <property type="project" value="UniProtKB-KW"/>
</dbReference>
<organism evidence="6 7">
    <name type="scientific">Amylocarpus encephaloides</name>
    <dbReference type="NCBI Taxonomy" id="45428"/>
    <lineage>
        <taxon>Eukaryota</taxon>
        <taxon>Fungi</taxon>
        <taxon>Dikarya</taxon>
        <taxon>Ascomycota</taxon>
        <taxon>Pezizomycotina</taxon>
        <taxon>Leotiomycetes</taxon>
        <taxon>Helotiales</taxon>
        <taxon>Helotiales incertae sedis</taxon>
        <taxon>Amylocarpus</taxon>
    </lineage>
</organism>
<dbReference type="InterPro" id="IPR019819">
    <property type="entry name" value="Carboxylesterase_B_CS"/>
</dbReference>
<dbReference type="InterPro" id="IPR050309">
    <property type="entry name" value="Type-B_Carboxylest/Lipase"/>
</dbReference>
<dbReference type="EC" id="3.1.1.-" evidence="3"/>
<feature type="region of interest" description="Disordered" evidence="4">
    <location>
        <begin position="64"/>
        <end position="83"/>
    </location>
</feature>
<dbReference type="PANTHER" id="PTHR11559">
    <property type="entry name" value="CARBOXYLESTERASE"/>
    <property type="match status" value="1"/>
</dbReference>
<feature type="domain" description="Carboxylesterase type B" evidence="5">
    <location>
        <begin position="40"/>
        <end position="493"/>
    </location>
</feature>
<dbReference type="PROSITE" id="PS00122">
    <property type="entry name" value="CARBOXYLESTERASE_B_1"/>
    <property type="match status" value="1"/>
</dbReference>
<evidence type="ECO:0000256" key="3">
    <source>
        <dbReference type="RuleBase" id="RU361235"/>
    </source>
</evidence>
<keyword evidence="7" id="KW-1185">Reference proteome</keyword>
<sequence>MLLIPLAVLGVLVFDLAHQSHAADDHLVDLGYSKYNGVARNGINTWWGIRYAAPPLRDLRFKAPQDPSHNDAIQQADTHGAVCHPSPSTSLNTGFNEDCLFLDVYAPAADNKLHPVFIWLQGGGLNGLADTRSDGTSLINAADKDMVVVTFNYRVGLYGFLASREVQANGDSNAGLLDQRKLLHWVQKYIHLFGGDPSRVTLGGASAGAGSVSLHLTAYGGRDDKLFHAVTAESPSYGVQYTIAEAQYQYDALVQRVDCDKAPDTLKCLRALPVKILAENNPNLPTPGGTGGTPVFMWSNVVDGTFTQGFSYDLYAQGKFVKVPAIFGSTTNEGTGAAPRSLENAGQMNSFLKNNFPKLTQAHLTKIDSLYPDPPNDLIFPGAGEYWRPASNAYGNMRYNCPSLFMSGSFPRIGGSNATWNYHWDVLRPGDATSGDGVGHVAEQSSVWGTPGPTEKPIAPTIQAYWASFIRTHNPNTLKLAGSPEWVEYMDGDPTRGAMQRMHFPNDVKKIGMETVAPGLREKCSFWLSVGSTIGQ</sequence>
<comment type="similarity">
    <text evidence="1 3">Belongs to the type-B carboxylesterase/lipase family.</text>
</comment>
<gene>
    <name evidence="6" type="ORF">BJ875DRAFT_366744</name>
</gene>
<evidence type="ECO:0000256" key="2">
    <source>
        <dbReference type="ARBA" id="ARBA00022801"/>
    </source>
</evidence>
<reference evidence="6" key="1">
    <citation type="journal article" date="2021" name="IMA Fungus">
        <title>Genomic characterization of three marine fungi, including Emericellopsis atlantica sp. nov. with signatures of a generalist lifestyle and marine biomass degradation.</title>
        <authorList>
            <person name="Hagestad O.C."/>
            <person name="Hou L."/>
            <person name="Andersen J.H."/>
            <person name="Hansen E.H."/>
            <person name="Altermark B."/>
            <person name="Li C."/>
            <person name="Kuhnert E."/>
            <person name="Cox R.J."/>
            <person name="Crous P.W."/>
            <person name="Spatafora J.W."/>
            <person name="Lail K."/>
            <person name="Amirebrahimi M."/>
            <person name="Lipzen A."/>
            <person name="Pangilinan J."/>
            <person name="Andreopoulos W."/>
            <person name="Hayes R.D."/>
            <person name="Ng V."/>
            <person name="Grigoriev I.V."/>
            <person name="Jackson S.A."/>
            <person name="Sutton T.D.S."/>
            <person name="Dobson A.D.W."/>
            <person name="Rama T."/>
        </authorList>
    </citation>
    <scope>NUCLEOTIDE SEQUENCE</scope>
    <source>
        <strain evidence="6">TRa018bII</strain>
    </source>
</reference>
<feature type="signal peptide" evidence="3">
    <location>
        <begin position="1"/>
        <end position="22"/>
    </location>
</feature>
<evidence type="ECO:0000313" key="6">
    <source>
        <dbReference type="EMBL" id="KAG9238944.1"/>
    </source>
</evidence>
<dbReference type="AlphaFoldDB" id="A0A9P7YSD5"/>
<evidence type="ECO:0000256" key="1">
    <source>
        <dbReference type="ARBA" id="ARBA00005964"/>
    </source>
</evidence>
<keyword evidence="3" id="KW-0732">Signal</keyword>
<evidence type="ECO:0000256" key="4">
    <source>
        <dbReference type="SAM" id="MobiDB-lite"/>
    </source>
</evidence>
<dbReference type="Proteomes" id="UP000824998">
    <property type="component" value="Unassembled WGS sequence"/>
</dbReference>
<dbReference type="Pfam" id="PF00135">
    <property type="entry name" value="COesterase"/>
    <property type="match status" value="1"/>
</dbReference>
<dbReference type="PROSITE" id="PS00941">
    <property type="entry name" value="CARBOXYLESTERASE_B_2"/>
    <property type="match status" value="1"/>
</dbReference>
<dbReference type="OrthoDB" id="408631at2759"/>
<dbReference type="Gene3D" id="3.40.50.1820">
    <property type="entry name" value="alpha/beta hydrolase"/>
    <property type="match status" value="1"/>
</dbReference>
<keyword evidence="2 3" id="KW-0378">Hydrolase</keyword>
<accession>A0A9P7YSD5</accession>
<proteinExistence type="inferred from homology"/>
<name>A0A9P7YSD5_9HELO</name>
<comment type="caution">
    <text evidence="6">The sequence shown here is derived from an EMBL/GenBank/DDBJ whole genome shotgun (WGS) entry which is preliminary data.</text>
</comment>
<dbReference type="InterPro" id="IPR002018">
    <property type="entry name" value="CarbesteraseB"/>
</dbReference>
<dbReference type="InterPro" id="IPR019826">
    <property type="entry name" value="Carboxylesterase_B_AS"/>
</dbReference>
<evidence type="ECO:0000313" key="7">
    <source>
        <dbReference type="Proteomes" id="UP000824998"/>
    </source>
</evidence>
<protein>
    <recommendedName>
        <fullName evidence="3">Carboxylic ester hydrolase</fullName>
        <ecNumber evidence="3">3.1.1.-</ecNumber>
    </recommendedName>
</protein>
<dbReference type="SUPFAM" id="SSF53474">
    <property type="entry name" value="alpha/beta-Hydrolases"/>
    <property type="match status" value="1"/>
</dbReference>
<dbReference type="InterPro" id="IPR029058">
    <property type="entry name" value="AB_hydrolase_fold"/>
</dbReference>
<feature type="chain" id="PRO_5040540563" description="Carboxylic ester hydrolase" evidence="3">
    <location>
        <begin position="23"/>
        <end position="536"/>
    </location>
</feature>